<dbReference type="EnsemblPlants" id="Kaladp0081s0287.1.v1.1">
    <property type="protein sequence ID" value="Kaladp0081s0287.1.v1.1"/>
    <property type="gene ID" value="Kaladp0081s0287.v1.1"/>
</dbReference>
<dbReference type="OMA" id="ERNNSHS"/>
<dbReference type="AlphaFoldDB" id="A0A7N0URN1"/>
<dbReference type="InterPro" id="IPR036259">
    <property type="entry name" value="MFS_trans_sf"/>
</dbReference>
<dbReference type="GO" id="GO:0016020">
    <property type="term" value="C:membrane"/>
    <property type="evidence" value="ECO:0007669"/>
    <property type="project" value="UniProtKB-SubCell"/>
</dbReference>
<comment type="similarity">
    <text evidence="2">Belongs to the major facilitator superfamily. Proton-dependent oligopeptide transporter (POT/PTR) (TC 2.A.17) family.</text>
</comment>
<dbReference type="SUPFAM" id="SSF103473">
    <property type="entry name" value="MFS general substrate transporter"/>
    <property type="match status" value="1"/>
</dbReference>
<dbReference type="Pfam" id="PF00854">
    <property type="entry name" value="PTR2"/>
    <property type="match status" value="1"/>
</dbReference>
<protein>
    <submittedName>
        <fullName evidence="7">Uncharacterized protein</fullName>
    </submittedName>
</protein>
<dbReference type="Proteomes" id="UP000594263">
    <property type="component" value="Unplaced"/>
</dbReference>
<evidence type="ECO:0000256" key="5">
    <source>
        <dbReference type="ARBA" id="ARBA00023136"/>
    </source>
</evidence>
<keyword evidence="4 6" id="KW-1133">Transmembrane helix</keyword>
<dbReference type="GO" id="GO:0022857">
    <property type="term" value="F:transmembrane transporter activity"/>
    <property type="evidence" value="ECO:0007669"/>
    <property type="project" value="InterPro"/>
</dbReference>
<dbReference type="Gene3D" id="1.20.1250.20">
    <property type="entry name" value="MFS general substrate transporter like domains"/>
    <property type="match status" value="1"/>
</dbReference>
<keyword evidence="3 6" id="KW-0812">Transmembrane</keyword>
<dbReference type="PANTHER" id="PTHR11654">
    <property type="entry name" value="OLIGOPEPTIDE TRANSPORTER-RELATED"/>
    <property type="match status" value="1"/>
</dbReference>
<organism evidence="7 8">
    <name type="scientific">Kalanchoe fedtschenkoi</name>
    <name type="common">Lavender scallops</name>
    <name type="synonym">South American air plant</name>
    <dbReference type="NCBI Taxonomy" id="63787"/>
    <lineage>
        <taxon>Eukaryota</taxon>
        <taxon>Viridiplantae</taxon>
        <taxon>Streptophyta</taxon>
        <taxon>Embryophyta</taxon>
        <taxon>Tracheophyta</taxon>
        <taxon>Spermatophyta</taxon>
        <taxon>Magnoliopsida</taxon>
        <taxon>eudicotyledons</taxon>
        <taxon>Gunneridae</taxon>
        <taxon>Pentapetalae</taxon>
        <taxon>Saxifragales</taxon>
        <taxon>Crassulaceae</taxon>
        <taxon>Kalanchoe</taxon>
    </lineage>
</organism>
<feature type="transmembrane region" description="Helical" evidence="6">
    <location>
        <begin position="161"/>
        <end position="185"/>
    </location>
</feature>
<evidence type="ECO:0000256" key="1">
    <source>
        <dbReference type="ARBA" id="ARBA00004141"/>
    </source>
</evidence>
<reference evidence="7" key="1">
    <citation type="submission" date="2021-01" db="UniProtKB">
        <authorList>
            <consortium name="EnsemblPlants"/>
        </authorList>
    </citation>
    <scope>IDENTIFICATION</scope>
</reference>
<feature type="transmembrane region" description="Helical" evidence="6">
    <location>
        <begin position="357"/>
        <end position="379"/>
    </location>
</feature>
<feature type="transmembrane region" description="Helical" evidence="6">
    <location>
        <begin position="234"/>
        <end position="260"/>
    </location>
</feature>
<dbReference type="CDD" id="cd17416">
    <property type="entry name" value="MFS_NPF1_2"/>
    <property type="match status" value="1"/>
</dbReference>
<name>A0A7N0URN1_KALFE</name>
<dbReference type="InterPro" id="IPR000109">
    <property type="entry name" value="POT_fam"/>
</dbReference>
<evidence type="ECO:0000313" key="8">
    <source>
        <dbReference type="Proteomes" id="UP000594263"/>
    </source>
</evidence>
<evidence type="ECO:0000313" key="7">
    <source>
        <dbReference type="EnsemblPlants" id="Kaladp0081s0287.1.v1.1"/>
    </source>
</evidence>
<keyword evidence="8" id="KW-1185">Reference proteome</keyword>
<feature type="transmembrane region" description="Helical" evidence="6">
    <location>
        <begin position="206"/>
        <end position="228"/>
    </location>
</feature>
<sequence length="604" mass="66919">MMEDPLDEKTGIREPLVLNIQEEKAARYDLVGSSSARNLHIKPSSAKGGFRTLPFIFANEALLDVANYGVMPNMIIYLVKKYGMETADATQVLFLWSATIYSSPSLCALIADSYTGKFWMIAFGCLVSVLGMILLWLSAMIPQATPCHDNACAPQTVSQLSLLYASLFLISVGAGGIRSSTAAFGADQLTTSRKYGIKNARVLEKYFGWFYFFSSAAMMVAATVMVYIPETWGWRIGFGVAALLTLLSAVSFYLGSALYLKVKAKAGLLTGLAQVLVASYRKRHIKLSSSTAELNYHHHKGSKLIYPSDNLRLLNKACVIENHEREINTAEEVCDPWSLCTVEQVEELKSLIRVIPLWSSGIIFCMTITQTTFITLQALSMDRHLTPNFEIPAASLYMFHLTSLILWIALYDRALIPIATKIMRKPVRLSTRQRMGIGHVFAFLSMVVAAFVERYRRNMSITEARLIGPQSTFPVSSLWLAPQYVLMGIANALSAVAQTEFYYSELPKSMSSIASSLFAVGLSAGSVVSSFLVSIIDRATESGGSWVSTDINDGHYDYYYWLLAGLNVVNYVYFLACCRAYGPVKQPVELVPGEVERMVDEQDL</sequence>
<feature type="transmembrane region" description="Helical" evidence="6">
    <location>
        <begin position="93"/>
        <end position="111"/>
    </location>
</feature>
<evidence type="ECO:0000256" key="3">
    <source>
        <dbReference type="ARBA" id="ARBA00022692"/>
    </source>
</evidence>
<feature type="transmembrane region" description="Helical" evidence="6">
    <location>
        <begin position="435"/>
        <end position="452"/>
    </location>
</feature>
<feature type="transmembrane region" description="Helical" evidence="6">
    <location>
        <begin position="558"/>
        <end position="576"/>
    </location>
</feature>
<feature type="transmembrane region" description="Helical" evidence="6">
    <location>
        <begin position="118"/>
        <end position="141"/>
    </location>
</feature>
<proteinExistence type="inferred from homology"/>
<comment type="subcellular location">
    <subcellularLocation>
        <location evidence="1">Membrane</location>
        <topology evidence="1">Multi-pass membrane protein</topology>
    </subcellularLocation>
</comment>
<keyword evidence="5 6" id="KW-0472">Membrane</keyword>
<evidence type="ECO:0000256" key="4">
    <source>
        <dbReference type="ARBA" id="ARBA00022989"/>
    </source>
</evidence>
<evidence type="ECO:0000256" key="6">
    <source>
        <dbReference type="SAM" id="Phobius"/>
    </source>
</evidence>
<feature type="transmembrane region" description="Helical" evidence="6">
    <location>
        <begin position="515"/>
        <end position="536"/>
    </location>
</feature>
<feature type="transmembrane region" description="Helical" evidence="6">
    <location>
        <begin position="391"/>
        <end position="414"/>
    </location>
</feature>
<dbReference type="Gramene" id="Kaladp0081s0287.1.v1.1">
    <property type="protein sequence ID" value="Kaladp0081s0287.1.v1.1"/>
    <property type="gene ID" value="Kaladp0081s0287.v1.1"/>
</dbReference>
<evidence type="ECO:0000256" key="2">
    <source>
        <dbReference type="ARBA" id="ARBA00005982"/>
    </source>
</evidence>
<accession>A0A7N0URN1</accession>